<dbReference type="Pfam" id="PF04931">
    <property type="entry name" value="DNA_pol_phi"/>
    <property type="match status" value="1"/>
</dbReference>
<dbReference type="SUPFAM" id="SSF48371">
    <property type="entry name" value="ARM repeat"/>
    <property type="match status" value="1"/>
</dbReference>
<organism evidence="5 6">
    <name type="scientific">Caenorhabditis briggsae</name>
    <dbReference type="NCBI Taxonomy" id="6238"/>
    <lineage>
        <taxon>Eukaryota</taxon>
        <taxon>Metazoa</taxon>
        <taxon>Ecdysozoa</taxon>
        <taxon>Nematoda</taxon>
        <taxon>Chromadorea</taxon>
        <taxon>Rhabditida</taxon>
        <taxon>Rhabditina</taxon>
        <taxon>Rhabditomorpha</taxon>
        <taxon>Rhabditoidea</taxon>
        <taxon>Rhabditidae</taxon>
        <taxon>Peloderinae</taxon>
        <taxon>Caenorhabditis</taxon>
    </lineage>
</organism>
<gene>
    <name evidence="5 7" type="ORF">CBG18218</name>
    <name evidence="5" type="ORF">CBG_18218</name>
</gene>
<dbReference type="RefSeq" id="XP_045096417.1">
    <property type="nucleotide sequence ID" value="XM_045243792.1"/>
</dbReference>
<dbReference type="AlphaFoldDB" id="A8XS63"/>
<dbReference type="CTD" id="8584232"/>
<accession>A8XS63</accession>
<feature type="compositionally biased region" description="Acidic residues" evidence="4">
    <location>
        <begin position="597"/>
        <end position="615"/>
    </location>
</feature>
<evidence type="ECO:0000256" key="3">
    <source>
        <dbReference type="ARBA" id="ARBA00023242"/>
    </source>
</evidence>
<evidence type="ECO:0000256" key="2">
    <source>
        <dbReference type="ARBA" id="ARBA00006809"/>
    </source>
</evidence>
<dbReference type="PANTHER" id="PTHR13213">
    <property type="entry name" value="MYB-BINDING PROTEIN 1A FAMILY MEMBER"/>
    <property type="match status" value="1"/>
</dbReference>
<dbReference type="WormBase" id="CBG18218">
    <property type="protein sequence ID" value="CBP41224"/>
    <property type="gene ID" value="WBGene00037675"/>
</dbReference>
<evidence type="ECO:0000256" key="1">
    <source>
        <dbReference type="ARBA" id="ARBA00004123"/>
    </source>
</evidence>
<feature type="compositionally biased region" description="Acidic residues" evidence="4">
    <location>
        <begin position="623"/>
        <end position="647"/>
    </location>
</feature>
<dbReference type="InterPro" id="IPR007015">
    <property type="entry name" value="DNA_pol_V/MYBBP1A"/>
</dbReference>
<dbReference type="PANTHER" id="PTHR13213:SF2">
    <property type="entry name" value="MYB-BINDING PROTEIN 1A"/>
    <property type="match status" value="1"/>
</dbReference>
<dbReference type="EMBL" id="HE600936">
    <property type="protein sequence ID" value="CAP35705.2"/>
    <property type="molecule type" value="Genomic_DNA"/>
</dbReference>
<keyword evidence="3" id="KW-0539">Nucleus</keyword>
<dbReference type="STRING" id="6238.A8XS63"/>
<evidence type="ECO:0000313" key="6">
    <source>
        <dbReference type="Proteomes" id="UP000008549"/>
    </source>
</evidence>
<name>A8XS63_CAEBR</name>
<sequence>MRPPSELLDTISQLAELDQTLRKGAVRKLVSKQEELADEEINTYVFERLISGCSSARAAVRLGYTTAMGSILASDVGKSWDLEKILAVANKKMDLEEKTVGSGHAIGHYLILVVYAQSRKLKEAEATKLVEHSKKVRDAAPSLAFSQTHLLFNLATKLKDSVFQKVLGNYKKVCENLVLQSVLPAVEMYLEGISSQYTPENVYLALRLRNSIPAIVAKYAKFVKKDGSCQFLNDHYSKLLAALKRCDCSTLQTFLPLLIKTVVESSQFEQIYLNVLEPWALSSNETKVFDRILNIVTQYFEFGGDTKSVVVVFTKEVLNRMETATRGKKQFRLMSKKVEDFASFIKAKFADLHDDDAYSTLKALEKCGSVDKACGTGLTTTLLSNLGKKQVSAWIKENFTNQDEVRKVVTAFSSWNESSRVTVLTSLLTQKATETSQAVVTSIIDSLFYVKTRAGEFASIQISDNNEKILRQLVVAVQGEETVSKAEKSIGKSKLRKKSLLILWYVTRLWYRIAADSTDAEAYDADSSEILAIAKNESDSNNSLVFVDLLLSILSREQKFHRTPVAFAFVHAIPTLKSEDLCHIVETAAMSETELAGNDDEDVEDEEGMPFDESEIPTRAGNDDDEDSDSDEDEEEEEEDDEGSEAVDQELLDKLNAALGDAAPRESSSDIEMDDLDEAEMQKMDERLSAAFKAIAPKATKDKKRSAKNVEALKMKIADLLLIAISSKDLSESDKIKIIVPLLKWAKVDAKTHDKVAQKALGLVNIVVRMKFSDVSEKDALKLLRQVLEEAQTSTNLLIIDAVARCVTFVLKISAHDGKSMSAGARTEFQKLFENYLQNVEGKVPSNFVIQPIADLPLLFVDQLGMLLDAGFDEENRIFKRTEILGAVAMIFSKPVQQQATIKSAVIKKIGKCSSSYFQKVLDTDKSELKPRLFGTVLHLVHKVATCVADDEKHMEALRESLETIIKKMSEGETVLQLKKINPVCIHIVGKSIVGALTSIKKSLEIEN</sequence>
<dbReference type="eggNOG" id="KOG1926">
    <property type="taxonomic scope" value="Eukaryota"/>
</dbReference>
<dbReference type="GO" id="GO:0005730">
    <property type="term" value="C:nucleolus"/>
    <property type="evidence" value="ECO:0000318"/>
    <property type="project" value="GO_Central"/>
</dbReference>
<reference evidence="5 6" key="2">
    <citation type="journal article" date="2011" name="PLoS Genet.">
        <title>Caenorhabditis briggsae recombinant inbred line genotypes reveal inter-strain incompatibility and the evolution of recombination.</title>
        <authorList>
            <person name="Ross J.A."/>
            <person name="Koboldt D.C."/>
            <person name="Staisch J.E."/>
            <person name="Chamberlin H.M."/>
            <person name="Gupta B.P."/>
            <person name="Miller R.D."/>
            <person name="Baird S.E."/>
            <person name="Haag E.S."/>
        </authorList>
    </citation>
    <scope>NUCLEOTIDE SEQUENCE [LARGE SCALE GENOMIC DNA]</scope>
    <source>
        <strain evidence="5 6">AF16</strain>
    </source>
</reference>
<protein>
    <submittedName>
        <fullName evidence="5">Protein CBG18218</fullName>
    </submittedName>
</protein>
<keyword evidence="6" id="KW-1185">Reference proteome</keyword>
<dbReference type="HOGENOM" id="CLU_301323_0_0_1"/>
<comment type="subcellular location">
    <subcellularLocation>
        <location evidence="1">Nucleus</location>
    </subcellularLocation>
</comment>
<evidence type="ECO:0000313" key="7">
    <source>
        <dbReference type="WormBase" id="CBG18218"/>
    </source>
</evidence>
<dbReference type="GO" id="GO:0003714">
    <property type="term" value="F:transcription corepressor activity"/>
    <property type="evidence" value="ECO:0000318"/>
    <property type="project" value="GO_Central"/>
</dbReference>
<dbReference type="InterPro" id="IPR016024">
    <property type="entry name" value="ARM-type_fold"/>
</dbReference>
<dbReference type="InParanoid" id="A8XS63"/>
<dbReference type="GO" id="GO:0043565">
    <property type="term" value="F:sequence-specific DNA binding"/>
    <property type="evidence" value="ECO:0000318"/>
    <property type="project" value="GO_Central"/>
</dbReference>
<dbReference type="KEGG" id="cbr:CBG_18218"/>
<evidence type="ECO:0000313" key="5">
    <source>
        <dbReference type="EMBL" id="CAP35705.2"/>
    </source>
</evidence>
<dbReference type="Proteomes" id="UP000008549">
    <property type="component" value="Unassembled WGS sequence"/>
</dbReference>
<comment type="similarity">
    <text evidence="2">Belongs to the MYBBP1A family.</text>
</comment>
<dbReference type="GeneID" id="8584232"/>
<dbReference type="OMA" id="EWFYFAL"/>
<reference evidence="5 6" key="1">
    <citation type="journal article" date="2003" name="PLoS Biol.">
        <title>The genome sequence of Caenorhabditis briggsae: a platform for comparative genomics.</title>
        <authorList>
            <person name="Stein L.D."/>
            <person name="Bao Z."/>
            <person name="Blasiar D."/>
            <person name="Blumenthal T."/>
            <person name="Brent M.R."/>
            <person name="Chen N."/>
            <person name="Chinwalla A."/>
            <person name="Clarke L."/>
            <person name="Clee C."/>
            <person name="Coghlan A."/>
            <person name="Coulson A."/>
            <person name="D'Eustachio P."/>
            <person name="Fitch D.H."/>
            <person name="Fulton L.A."/>
            <person name="Fulton R.E."/>
            <person name="Griffiths-Jones S."/>
            <person name="Harris T.W."/>
            <person name="Hillier L.W."/>
            <person name="Kamath R."/>
            <person name="Kuwabara P.E."/>
            <person name="Mardis E.R."/>
            <person name="Marra M.A."/>
            <person name="Miner T.L."/>
            <person name="Minx P."/>
            <person name="Mullikin J.C."/>
            <person name="Plumb R.W."/>
            <person name="Rogers J."/>
            <person name="Schein J.E."/>
            <person name="Sohrmann M."/>
            <person name="Spieth J."/>
            <person name="Stajich J.E."/>
            <person name="Wei C."/>
            <person name="Willey D."/>
            <person name="Wilson R.K."/>
            <person name="Durbin R."/>
            <person name="Waterston R.H."/>
        </authorList>
    </citation>
    <scope>NUCLEOTIDE SEQUENCE [LARGE SCALE GENOMIC DNA]</scope>
    <source>
        <strain evidence="5 6">AF16</strain>
    </source>
</reference>
<evidence type="ECO:0000256" key="4">
    <source>
        <dbReference type="SAM" id="MobiDB-lite"/>
    </source>
</evidence>
<proteinExistence type="inferred from homology"/>
<dbReference type="FunCoup" id="A8XS63">
    <property type="interactions" value="115"/>
</dbReference>
<feature type="region of interest" description="Disordered" evidence="4">
    <location>
        <begin position="592"/>
        <end position="647"/>
    </location>
</feature>